<dbReference type="GeneID" id="62195277"/>
<dbReference type="Proteomes" id="UP000662931">
    <property type="component" value="Chromosome 1"/>
</dbReference>
<organism evidence="2 3">
    <name type="scientific">Eeniella nana</name>
    <name type="common">Yeast</name>
    <name type="synonym">Brettanomyces nanus</name>
    <dbReference type="NCBI Taxonomy" id="13502"/>
    <lineage>
        <taxon>Eukaryota</taxon>
        <taxon>Fungi</taxon>
        <taxon>Dikarya</taxon>
        <taxon>Ascomycota</taxon>
        <taxon>Saccharomycotina</taxon>
        <taxon>Pichiomycetes</taxon>
        <taxon>Pichiales</taxon>
        <taxon>Pichiaceae</taxon>
        <taxon>Brettanomyces</taxon>
    </lineage>
</organism>
<dbReference type="AlphaFoldDB" id="A0A875S2I2"/>
<evidence type="ECO:0000313" key="3">
    <source>
        <dbReference type="Proteomes" id="UP000662931"/>
    </source>
</evidence>
<dbReference type="PANTHER" id="PTHR37534">
    <property type="entry name" value="TRANSCRIPTIONAL ACTIVATOR PROTEIN UGA3"/>
    <property type="match status" value="1"/>
</dbReference>
<sequence length="587" mass="66428">MTSNRASKRVSSTLVGVTAGQPEKEIVEDALFRQYLQELSEESSPMKLLNGYNTWFPGVDMSEENAFFYNAFAKGFMVSVSPQLAHKNLQISAVFIPPGISNPILRSVFYACGAAFLCWRRKDMCQIAEKKYEQCLSMVSRFIDKKSIIGNESWLLVALLCFCLREKYHGEDVTLNTCHLVAALEIIRLWQANKRRIPGFLKSLAPQKHAQNKLLKQSSGRSILQGIYGKLEERTDDSDSGSDNFFCLDDEVSPASFSTVSNNLQQAQLKNATIFHQLIGKMRPQLMEEAESIEREIRQDCSSPSDSEDACISISKVGMSEISSHFMPGDQTVDACERTLLESFLYNYTINLFICDKNAVEYLASPFDVFKAFKDFLSPRIYDCPVPWMNNPVMGASLPAFEIAAKTNWLALQYPLSEKNRKLAVLLMKSAKYYALPVLPANIKAREPKNVQRRLMESCYMGGMVSKASFIFLKKLLNPDIQGSDSEIVETVESFNKDLFMLTLHSQISAICAWPMAIVGVAAVQQEHRDYLVWRINNFCDVVRSEASSTVLKYWEVIWGEEKDGLRALGSSLDALLDRRYLKYLFI</sequence>
<gene>
    <name evidence="2" type="ORF">FOA43_001876</name>
</gene>
<evidence type="ECO:0000313" key="2">
    <source>
        <dbReference type="EMBL" id="QPG74545.1"/>
    </source>
</evidence>
<keyword evidence="1" id="KW-0539">Nucleus</keyword>
<evidence type="ECO:0000256" key="1">
    <source>
        <dbReference type="ARBA" id="ARBA00023242"/>
    </source>
</evidence>
<dbReference type="OrthoDB" id="3598904at2759"/>
<dbReference type="KEGG" id="bnn:FOA43_001876"/>
<accession>A0A875S2I2</accession>
<dbReference type="EMBL" id="CP064812">
    <property type="protein sequence ID" value="QPG74545.1"/>
    <property type="molecule type" value="Genomic_DNA"/>
</dbReference>
<protein>
    <submittedName>
        <fullName evidence="2">Uncharacterized protein</fullName>
    </submittedName>
</protein>
<dbReference type="PANTHER" id="PTHR37534:SF46">
    <property type="entry name" value="ZN(II)2CYS6 TRANSCRIPTION FACTOR (EUROFUNG)"/>
    <property type="match status" value="1"/>
</dbReference>
<keyword evidence="3" id="KW-1185">Reference proteome</keyword>
<name>A0A875S2I2_EENNA</name>
<dbReference type="RefSeq" id="XP_038778110.1">
    <property type="nucleotide sequence ID" value="XM_038922182.1"/>
</dbReference>
<proteinExistence type="predicted"/>
<reference evidence="2" key="1">
    <citation type="submission" date="2020-10" db="EMBL/GenBank/DDBJ databases">
        <authorList>
            <person name="Roach M.J.R."/>
        </authorList>
    </citation>
    <scope>NUCLEOTIDE SEQUENCE</scope>
    <source>
        <strain evidence="2">CBS 1945</strain>
    </source>
</reference>